<dbReference type="Gene3D" id="3.40.1620.10">
    <property type="entry name" value="YefM-like domain"/>
    <property type="match status" value="1"/>
</dbReference>
<dbReference type="InterPro" id="IPR036165">
    <property type="entry name" value="YefM-like_sf"/>
</dbReference>
<reference evidence="3 4" key="1">
    <citation type="journal article" date="2011" name="Front. Microbiol.">
        <title>Two Strains of Crocosphaera watsonii with Highly Conserved Genomes are Distinguished by Strain-Specific Features.</title>
        <authorList>
            <person name="Bench S.R."/>
            <person name="Ilikchyan I.N."/>
            <person name="Tripp H.J."/>
            <person name="Zehr J.P."/>
        </authorList>
    </citation>
    <scope>NUCLEOTIDE SEQUENCE [LARGE SCALE GENOMIC DNA]</scope>
    <source>
        <strain evidence="3 4">WH 0003</strain>
    </source>
</reference>
<comment type="similarity">
    <text evidence="1 2">Belongs to the phD/YefM antitoxin family.</text>
</comment>
<comment type="function">
    <text evidence="2">Antitoxin component of a type II toxin-antitoxin (TA) system.</text>
</comment>
<dbReference type="EMBL" id="AESD01000097">
    <property type="protein sequence ID" value="EHJ14755.1"/>
    <property type="molecule type" value="Genomic_DNA"/>
</dbReference>
<evidence type="ECO:0000313" key="3">
    <source>
        <dbReference type="EMBL" id="EHJ14755.1"/>
    </source>
</evidence>
<name>G5IZ77_CROWT</name>
<dbReference type="Proteomes" id="UP000003477">
    <property type="component" value="Unassembled WGS sequence"/>
</dbReference>
<protein>
    <recommendedName>
        <fullName evidence="2">Antitoxin</fullName>
    </recommendedName>
</protein>
<accession>G5IZ77</accession>
<evidence type="ECO:0000256" key="1">
    <source>
        <dbReference type="ARBA" id="ARBA00009981"/>
    </source>
</evidence>
<sequence length="134" mass="16027">METISTTEVTQTFPSVMSKVQKEPVIIRENDCEVAVIMSIEDYKRLTEANIQEFQLFRKNVAKKAQDRDFKKEELNQKETTETNPIIDRKTFLKLPIEERNRILKEQVEAMEEYYKTDYEWQDWVNIDLGDIDE</sequence>
<dbReference type="PATRIC" id="fig|423471.3.peg.524"/>
<evidence type="ECO:0000313" key="4">
    <source>
        <dbReference type="Proteomes" id="UP000003477"/>
    </source>
</evidence>
<comment type="caution">
    <text evidence="3">The sequence shown here is derived from an EMBL/GenBank/DDBJ whole genome shotgun (WGS) entry which is preliminary data.</text>
</comment>
<dbReference type="InterPro" id="IPR006442">
    <property type="entry name" value="Antitoxin_Phd/YefM"/>
</dbReference>
<proteinExistence type="inferred from homology"/>
<dbReference type="Pfam" id="PF02604">
    <property type="entry name" value="PhdYeFM_antitox"/>
    <property type="match status" value="1"/>
</dbReference>
<evidence type="ECO:0000256" key="2">
    <source>
        <dbReference type="RuleBase" id="RU362080"/>
    </source>
</evidence>
<organism evidence="3 4">
    <name type="scientific">Crocosphaera watsonii WH 0003</name>
    <dbReference type="NCBI Taxonomy" id="423471"/>
    <lineage>
        <taxon>Bacteria</taxon>
        <taxon>Bacillati</taxon>
        <taxon>Cyanobacteriota</taxon>
        <taxon>Cyanophyceae</taxon>
        <taxon>Oscillatoriophycideae</taxon>
        <taxon>Chroococcales</taxon>
        <taxon>Aphanothecaceae</taxon>
        <taxon>Crocosphaera</taxon>
    </lineage>
</organism>
<dbReference type="SUPFAM" id="SSF143120">
    <property type="entry name" value="YefM-like"/>
    <property type="match status" value="1"/>
</dbReference>
<gene>
    <name evidence="3" type="ORF">CWATWH0003_0572</name>
</gene>
<dbReference type="AlphaFoldDB" id="G5IZ77"/>